<evidence type="ECO:0008006" key="3">
    <source>
        <dbReference type="Google" id="ProtNLM"/>
    </source>
</evidence>
<organism evidence="1 2">
    <name type="scientific">Microbacterium enclense</name>
    <dbReference type="NCBI Taxonomy" id="993073"/>
    <lineage>
        <taxon>Bacteria</taxon>
        <taxon>Bacillati</taxon>
        <taxon>Actinomycetota</taxon>
        <taxon>Actinomycetes</taxon>
        <taxon>Micrococcales</taxon>
        <taxon>Microbacteriaceae</taxon>
        <taxon>Microbacterium</taxon>
    </lineage>
</organism>
<sequence>MGLPLFGHPRHLHVFDGRRSRSLAYGDVRVHTSADARRSQDANGIHLTTVADTVVDLARALPPAFGLAVVDAAVRALGVTKAELHALLERQRNPRGRRRAEWSLSRATAFAESVGESLSRAVIEWCGFPTPELQHEHRVEGRLYRSDFCWPDQRVIGESDGWVKYRAEDPAGSAHAVRDEKRREDALRRAGWRIARWDYAATMSVTGLRDSLTAAGLSPTNAPDPINLAALARNPRSMPPSPLDKR</sequence>
<dbReference type="AlphaFoldDB" id="A0A3S3L864"/>
<dbReference type="OrthoDB" id="5517693at2"/>
<dbReference type="EMBL" id="RBZY01000029">
    <property type="protein sequence ID" value="RWR18624.1"/>
    <property type="molecule type" value="Genomic_DNA"/>
</dbReference>
<proteinExistence type="predicted"/>
<dbReference type="Proteomes" id="UP000285970">
    <property type="component" value="Unassembled WGS sequence"/>
</dbReference>
<comment type="caution">
    <text evidence="1">The sequence shown here is derived from an EMBL/GenBank/DDBJ whole genome shotgun (WGS) entry which is preliminary data.</text>
</comment>
<protein>
    <recommendedName>
        <fullName evidence="3">DUF559 domain-containing protein</fullName>
    </recommendedName>
</protein>
<gene>
    <name evidence="1" type="ORF">D8Y23_09420</name>
</gene>
<evidence type="ECO:0000313" key="1">
    <source>
        <dbReference type="EMBL" id="RWR18624.1"/>
    </source>
</evidence>
<dbReference type="RefSeq" id="WP_128217889.1">
    <property type="nucleotide sequence ID" value="NZ_RBZY01000029.1"/>
</dbReference>
<accession>A0A3S3L864</accession>
<name>A0A3S3L864_9MICO</name>
<evidence type="ECO:0000313" key="2">
    <source>
        <dbReference type="Proteomes" id="UP000285970"/>
    </source>
</evidence>
<reference evidence="1 2" key="1">
    <citation type="journal article" date="2018" name="Front. Microbiol.">
        <title>Novel Insights Into Bacterial Dimethylsulfoniopropionate Catabolism in the East China Sea.</title>
        <authorList>
            <person name="Liu J."/>
            <person name="Liu J."/>
            <person name="Zhang S.H."/>
            <person name="Liang J."/>
            <person name="Lin H."/>
            <person name="Song D."/>
            <person name="Yang G.P."/>
            <person name="Todd J.D."/>
            <person name="Zhang X.H."/>
        </authorList>
    </citation>
    <scope>NUCLEOTIDE SEQUENCE [LARGE SCALE GENOMIC DNA]</scope>
    <source>
        <strain evidence="1 2">ZYFD042</strain>
    </source>
</reference>